<dbReference type="PANTHER" id="PTHR35008:SF8">
    <property type="entry name" value="ALCOHOL DEHYDROGENASE CYTOCHROME C SUBUNIT"/>
    <property type="match status" value="1"/>
</dbReference>
<keyword evidence="5" id="KW-1133">Transmembrane helix</keyword>
<comment type="caution">
    <text evidence="7">The sequence shown here is derived from an EMBL/GenBank/DDBJ whole genome shotgun (WGS) entry which is preliminary data.</text>
</comment>
<keyword evidence="10" id="KW-1185">Reference proteome</keyword>
<evidence type="ECO:0000256" key="2">
    <source>
        <dbReference type="ARBA" id="ARBA00023004"/>
    </source>
</evidence>
<accession>A0AA41HE61</accession>
<feature type="region of interest" description="Disordered" evidence="4">
    <location>
        <begin position="177"/>
        <end position="198"/>
    </location>
</feature>
<dbReference type="PANTHER" id="PTHR35008">
    <property type="entry name" value="BLL4482 PROTEIN-RELATED"/>
    <property type="match status" value="1"/>
</dbReference>
<dbReference type="GO" id="GO:0009055">
    <property type="term" value="F:electron transfer activity"/>
    <property type="evidence" value="ECO:0007669"/>
    <property type="project" value="InterPro"/>
</dbReference>
<evidence type="ECO:0000256" key="4">
    <source>
        <dbReference type="SAM" id="MobiDB-lite"/>
    </source>
</evidence>
<evidence type="ECO:0000256" key="1">
    <source>
        <dbReference type="ARBA" id="ARBA00022723"/>
    </source>
</evidence>
<dbReference type="EMBL" id="JALJZU010000040">
    <property type="protein sequence ID" value="MCP2012831.1"/>
    <property type="molecule type" value="Genomic_DNA"/>
</dbReference>
<name>A0AA41HE61_9BURK</name>
<reference evidence="7" key="1">
    <citation type="submission" date="2021-07" db="EMBL/GenBank/DDBJ databases">
        <title>Characterization of violacein-producing bacteria and related species.</title>
        <authorList>
            <person name="Wilson H.S."/>
            <person name="De Leon M.E."/>
        </authorList>
    </citation>
    <scope>NUCLEOTIDE SEQUENCE</scope>
    <source>
        <strain evidence="7">HSC-15S17</strain>
    </source>
</reference>
<dbReference type="InterPro" id="IPR009056">
    <property type="entry name" value="Cyt_c-like_dom"/>
</dbReference>
<keyword evidence="5" id="KW-0472">Membrane</keyword>
<reference evidence="8" key="2">
    <citation type="submission" date="2022-03" db="EMBL/GenBank/DDBJ databases">
        <title>Genome Encyclopedia of Bacteria and Archaea VI: Functional Genomics of Type Strains.</title>
        <authorList>
            <person name="Whitman W."/>
        </authorList>
    </citation>
    <scope>NUCLEOTIDE SEQUENCE</scope>
    <source>
        <strain evidence="8">HSC-15S17</strain>
    </source>
</reference>
<protein>
    <submittedName>
        <fullName evidence="7 8">Cytochrome c</fullName>
    </submittedName>
</protein>
<dbReference type="EMBL" id="JAHTGR010000058">
    <property type="protein sequence ID" value="MBV6325709.1"/>
    <property type="molecule type" value="Genomic_DNA"/>
</dbReference>
<feature type="domain" description="Cytochrome c" evidence="6">
    <location>
        <begin position="71"/>
        <end position="161"/>
    </location>
</feature>
<sequence>MIEQPKHDARERENPDPHEKNRPIPRLVLIVVLGVLAWAVGYIVLTQRDDAPELGDHRTLATLQGKPAGAGVVADGAQVYSANCVACHQATGAGLPGVFPPLAGSEWALAADKVPVNILLHGIAGKLTVKDVAYNGQMPAFKDKLSDAEIAAVLSYVRSNFGNGSGKISADIVKAEREAGKDRKDPWNGDEDLNKLKQ</sequence>
<dbReference type="GO" id="GO:0020037">
    <property type="term" value="F:heme binding"/>
    <property type="evidence" value="ECO:0007669"/>
    <property type="project" value="InterPro"/>
</dbReference>
<dbReference type="RefSeq" id="WP_217946637.1">
    <property type="nucleotide sequence ID" value="NZ_JAHTGR010000058.1"/>
</dbReference>
<dbReference type="Proteomes" id="UP001155901">
    <property type="component" value="Unassembled WGS sequence"/>
</dbReference>
<evidence type="ECO:0000256" key="3">
    <source>
        <dbReference type="PROSITE-ProRule" id="PRU00433"/>
    </source>
</evidence>
<evidence type="ECO:0000313" key="8">
    <source>
        <dbReference type="EMBL" id="MCP2012831.1"/>
    </source>
</evidence>
<organism evidence="7 9">
    <name type="scientific">Duganella violaceipulchra</name>
    <dbReference type="NCBI Taxonomy" id="2849652"/>
    <lineage>
        <taxon>Bacteria</taxon>
        <taxon>Pseudomonadati</taxon>
        <taxon>Pseudomonadota</taxon>
        <taxon>Betaproteobacteria</taxon>
        <taxon>Burkholderiales</taxon>
        <taxon>Oxalobacteraceae</taxon>
        <taxon>Telluria group</taxon>
        <taxon>Duganella</taxon>
    </lineage>
</organism>
<dbReference type="PROSITE" id="PS51007">
    <property type="entry name" value="CYTC"/>
    <property type="match status" value="1"/>
</dbReference>
<keyword evidence="5" id="KW-0812">Transmembrane</keyword>
<evidence type="ECO:0000259" key="6">
    <source>
        <dbReference type="PROSITE" id="PS51007"/>
    </source>
</evidence>
<dbReference type="AlphaFoldDB" id="A0AA41HE61"/>
<dbReference type="Pfam" id="PF00034">
    <property type="entry name" value="Cytochrom_C"/>
    <property type="match status" value="1"/>
</dbReference>
<keyword evidence="2 3" id="KW-0408">Iron</keyword>
<evidence type="ECO:0000313" key="7">
    <source>
        <dbReference type="EMBL" id="MBV6325709.1"/>
    </source>
</evidence>
<evidence type="ECO:0000313" key="9">
    <source>
        <dbReference type="Proteomes" id="UP001155901"/>
    </source>
</evidence>
<feature type="transmembrane region" description="Helical" evidence="5">
    <location>
        <begin position="27"/>
        <end position="45"/>
    </location>
</feature>
<proteinExistence type="predicted"/>
<keyword evidence="1 3" id="KW-0479">Metal-binding</keyword>
<gene>
    <name evidence="7" type="ORF">KVP70_32880</name>
    <name evidence="8" type="ORF">L1274_006602</name>
</gene>
<evidence type="ECO:0000313" key="10">
    <source>
        <dbReference type="Proteomes" id="UP001162889"/>
    </source>
</evidence>
<keyword evidence="3" id="KW-0349">Heme</keyword>
<feature type="region of interest" description="Disordered" evidence="4">
    <location>
        <begin position="1"/>
        <end position="20"/>
    </location>
</feature>
<dbReference type="GO" id="GO:0046872">
    <property type="term" value="F:metal ion binding"/>
    <property type="evidence" value="ECO:0007669"/>
    <property type="project" value="UniProtKB-KW"/>
</dbReference>
<dbReference type="InterPro" id="IPR051459">
    <property type="entry name" value="Cytochrome_c-type_DH"/>
</dbReference>
<dbReference type="Proteomes" id="UP001162889">
    <property type="component" value="Unassembled WGS sequence"/>
</dbReference>
<evidence type="ECO:0000256" key="5">
    <source>
        <dbReference type="SAM" id="Phobius"/>
    </source>
</evidence>